<accession>A0A0F9DMB8</accession>
<reference evidence="1" key="1">
    <citation type="journal article" date="2015" name="Nature">
        <title>Complex archaea that bridge the gap between prokaryotes and eukaryotes.</title>
        <authorList>
            <person name="Spang A."/>
            <person name="Saw J.H."/>
            <person name="Jorgensen S.L."/>
            <person name="Zaremba-Niedzwiedzka K."/>
            <person name="Martijn J."/>
            <person name="Lind A.E."/>
            <person name="van Eijk R."/>
            <person name="Schleper C."/>
            <person name="Guy L."/>
            <person name="Ettema T.J."/>
        </authorList>
    </citation>
    <scope>NUCLEOTIDE SEQUENCE</scope>
</reference>
<evidence type="ECO:0000313" key="1">
    <source>
        <dbReference type="EMBL" id="KKL54961.1"/>
    </source>
</evidence>
<comment type="caution">
    <text evidence="1">The sequence shown here is derived from an EMBL/GenBank/DDBJ whole genome shotgun (WGS) entry which is preliminary data.</text>
</comment>
<dbReference type="EMBL" id="LAZR01031010">
    <property type="protein sequence ID" value="KKL54961.1"/>
    <property type="molecule type" value="Genomic_DNA"/>
</dbReference>
<dbReference type="AlphaFoldDB" id="A0A0F9DMB8"/>
<organism evidence="1">
    <name type="scientific">marine sediment metagenome</name>
    <dbReference type="NCBI Taxonomy" id="412755"/>
    <lineage>
        <taxon>unclassified sequences</taxon>
        <taxon>metagenomes</taxon>
        <taxon>ecological metagenomes</taxon>
    </lineage>
</organism>
<name>A0A0F9DMB8_9ZZZZ</name>
<proteinExistence type="predicted"/>
<feature type="non-terminal residue" evidence="1">
    <location>
        <position position="1"/>
    </location>
</feature>
<sequence>EIDESKVDEISKGSPEIVKMLLKHGAYVDKDDEEWINGLFNTKIAEILRAAIRKNNILIGKMEEVVFRITGELNNDKSKGESFDEVPIDVIDRKLVQELFDDGLLKLEKSRLAKDKEIEDKIASIDKKLENLIDKNDVLYERYEIKKSSLIEKRKINKNLALNTFYLTIRSLLEARLISMILLLGGVIKRNETKGEKIAVGAAEVLAGALDAIPGGGSIGNAAVVAVREGMGKKNDKVRLEQAKRIQKYLGSPKGASKFAELVARRVTQKFDEIIVEKRKGKRITGEVAQYGGEKAAELIFDAINDNEGKTFAFDESFIKTLIEKVCAEHKTNGLFEDKKEEKKSSKALNKRVSELADEQQALGEKLDLRDKRYQGFTITSLVKPMLEQFNTKVKENFPDKANSEPLFEISMNKKCLSIILCEETQKKYLDVLNEYLRFFSKSIISDWEIFKETKSIQIEARSTQTAKELMKFFQESSLPLEIKV</sequence>
<gene>
    <name evidence="1" type="ORF">LCGC14_2260170</name>
</gene>
<protein>
    <submittedName>
        <fullName evidence="1">Uncharacterized protein</fullName>
    </submittedName>
</protein>